<proteinExistence type="predicted"/>
<sequence length="192" mass="21062">MFPSPSSFNSVRGRLIPAPAIQVTTGKHQSIARIRAGEQEEDPPSMFPSPSSFNSVRGRLIPAPAIQVTTGKHQSIARIRAGEQEEDQIRFESHKSHLSSANFLRSSMFPSQSSLNSVRGRLIPAPAIQVTTGKHLSKPGNKKRTKSGSNRTNRTFGSDLWQKYPSHNFGYAYGVVHRCPKTPAKSDLISSP</sequence>
<keyword evidence="3" id="KW-1185">Reference proteome</keyword>
<comment type="caution">
    <text evidence="2">The sequence shown here is derived from an EMBL/GenBank/DDBJ whole genome shotgun (WGS) entry which is preliminary data.</text>
</comment>
<feature type="region of interest" description="Disordered" evidence="1">
    <location>
        <begin position="132"/>
        <end position="159"/>
    </location>
</feature>
<organism evidence="2 3">
    <name type="scientific">Cuscuta europaea</name>
    <name type="common">European dodder</name>
    <dbReference type="NCBI Taxonomy" id="41803"/>
    <lineage>
        <taxon>Eukaryota</taxon>
        <taxon>Viridiplantae</taxon>
        <taxon>Streptophyta</taxon>
        <taxon>Embryophyta</taxon>
        <taxon>Tracheophyta</taxon>
        <taxon>Spermatophyta</taxon>
        <taxon>Magnoliopsida</taxon>
        <taxon>eudicotyledons</taxon>
        <taxon>Gunneridae</taxon>
        <taxon>Pentapetalae</taxon>
        <taxon>asterids</taxon>
        <taxon>lamiids</taxon>
        <taxon>Solanales</taxon>
        <taxon>Convolvulaceae</taxon>
        <taxon>Cuscuteae</taxon>
        <taxon>Cuscuta</taxon>
        <taxon>Cuscuta subgen. Cuscuta</taxon>
    </lineage>
</organism>
<feature type="compositionally biased region" description="Basic residues" evidence="1">
    <location>
        <begin position="135"/>
        <end position="146"/>
    </location>
</feature>
<evidence type="ECO:0000256" key="1">
    <source>
        <dbReference type="SAM" id="MobiDB-lite"/>
    </source>
</evidence>
<evidence type="ECO:0000313" key="2">
    <source>
        <dbReference type="EMBL" id="CAH9085283.1"/>
    </source>
</evidence>
<protein>
    <submittedName>
        <fullName evidence="2">Uncharacterized protein</fullName>
    </submittedName>
</protein>
<evidence type="ECO:0000313" key="3">
    <source>
        <dbReference type="Proteomes" id="UP001152484"/>
    </source>
</evidence>
<reference evidence="2" key="1">
    <citation type="submission" date="2022-07" db="EMBL/GenBank/DDBJ databases">
        <authorList>
            <person name="Macas J."/>
            <person name="Novak P."/>
            <person name="Neumann P."/>
        </authorList>
    </citation>
    <scope>NUCLEOTIDE SEQUENCE</scope>
</reference>
<dbReference type="Proteomes" id="UP001152484">
    <property type="component" value="Unassembled WGS sequence"/>
</dbReference>
<dbReference type="AlphaFoldDB" id="A0A9P1E762"/>
<name>A0A9P1E762_CUSEU</name>
<dbReference type="EMBL" id="CAMAPE010000018">
    <property type="protein sequence ID" value="CAH9085283.1"/>
    <property type="molecule type" value="Genomic_DNA"/>
</dbReference>
<accession>A0A9P1E762</accession>
<feature type="compositionally biased region" description="Polar residues" evidence="1">
    <location>
        <begin position="147"/>
        <end position="156"/>
    </location>
</feature>
<gene>
    <name evidence="2" type="ORF">CEURO_LOCUS9321</name>
</gene>